<dbReference type="InterPro" id="IPR001680">
    <property type="entry name" value="WD40_rpt"/>
</dbReference>
<evidence type="ECO:0000256" key="5">
    <source>
        <dbReference type="SAM" id="MobiDB-lite"/>
    </source>
</evidence>
<protein>
    <submittedName>
        <fullName evidence="6">Uncharacterized protein</fullName>
    </submittedName>
</protein>
<dbReference type="InterPro" id="IPR015943">
    <property type="entry name" value="WD40/YVTN_repeat-like_dom_sf"/>
</dbReference>
<keyword evidence="2" id="KW-0963">Cytoplasm</keyword>
<evidence type="ECO:0000256" key="1">
    <source>
        <dbReference type="ARBA" id="ARBA00004496"/>
    </source>
</evidence>
<name>A0A8T0HBB0_CERPU</name>
<dbReference type="SUPFAM" id="SSF50978">
    <property type="entry name" value="WD40 repeat-like"/>
    <property type="match status" value="1"/>
</dbReference>
<dbReference type="InterPro" id="IPR050687">
    <property type="entry name" value="Dynein_IC"/>
</dbReference>
<dbReference type="PANTHER" id="PTHR12442:SF5">
    <property type="entry name" value="DYNEIN AXONEMAL INTERMEDIATE CHAIN 3"/>
    <property type="match status" value="1"/>
</dbReference>
<gene>
    <name evidence="6" type="ORF">KC19_6G067300</name>
</gene>
<feature type="compositionally biased region" description="Low complexity" evidence="5">
    <location>
        <begin position="811"/>
        <end position="822"/>
    </location>
</feature>
<dbReference type="SMART" id="SM00320">
    <property type="entry name" value="WD40"/>
    <property type="match status" value="4"/>
</dbReference>
<feature type="region of interest" description="Disordered" evidence="5">
    <location>
        <begin position="800"/>
        <end position="822"/>
    </location>
</feature>
<comment type="subcellular location">
    <subcellularLocation>
        <location evidence="1">Cytoplasm</location>
    </subcellularLocation>
</comment>
<organism evidence="6 7">
    <name type="scientific">Ceratodon purpureus</name>
    <name type="common">Fire moss</name>
    <name type="synonym">Dicranum purpureum</name>
    <dbReference type="NCBI Taxonomy" id="3225"/>
    <lineage>
        <taxon>Eukaryota</taxon>
        <taxon>Viridiplantae</taxon>
        <taxon>Streptophyta</taxon>
        <taxon>Embryophyta</taxon>
        <taxon>Bryophyta</taxon>
        <taxon>Bryophytina</taxon>
        <taxon>Bryopsida</taxon>
        <taxon>Dicranidae</taxon>
        <taxon>Pseudoditrichales</taxon>
        <taxon>Ditrichaceae</taxon>
        <taxon>Ceratodon</taxon>
    </lineage>
</organism>
<evidence type="ECO:0000256" key="2">
    <source>
        <dbReference type="ARBA" id="ARBA00022490"/>
    </source>
</evidence>
<dbReference type="OrthoDB" id="1905383at2759"/>
<dbReference type="Pfam" id="PF00400">
    <property type="entry name" value="WD40"/>
    <property type="match status" value="2"/>
</dbReference>
<keyword evidence="3" id="KW-0853">WD repeat</keyword>
<feature type="region of interest" description="Disordered" evidence="5">
    <location>
        <begin position="1"/>
        <end position="39"/>
    </location>
</feature>
<comment type="caution">
    <text evidence="6">The sequence shown here is derived from an EMBL/GenBank/DDBJ whole genome shotgun (WGS) entry which is preliminary data.</text>
</comment>
<keyword evidence="7" id="KW-1185">Reference proteome</keyword>
<dbReference type="GO" id="GO:0045503">
    <property type="term" value="F:dynein light chain binding"/>
    <property type="evidence" value="ECO:0007669"/>
    <property type="project" value="TreeGrafter"/>
</dbReference>
<dbReference type="InterPro" id="IPR036322">
    <property type="entry name" value="WD40_repeat_dom_sf"/>
</dbReference>
<dbReference type="GO" id="GO:0036156">
    <property type="term" value="C:inner dynein arm"/>
    <property type="evidence" value="ECO:0007669"/>
    <property type="project" value="TreeGrafter"/>
</dbReference>
<sequence>MAEPQMSMAEKMAILTGRKKVEEKPPTPPPRVPEKHPPGVGSLFISDETCKKFNIEKKIDTENNIHFKADTKMVKEDIKNLGAESNFFPLKDMLMNYHEEYFLLRYIADDRYVCNHNFELVYLVEVRDAIIKELEDRIAAAKAAEGPRFWMNLGSDMEVDAEIVKDTRDPVLIQATKKRKDYYLKAALADREAYETWTSAAMECRPFSDPSFDGQFMVEQETATQAIPIIQDTGAQTVQKVHRNNQVQYQPITEDPAKIRDILSSKEMGDFLSKAKYRYVDALQQNEVFDLFEDEFAQFVDEEYQHGDKAVTSVSEYQSFSELNYGKSKMVSAIDWMPGKRGIVAVALTATHSFDERIQVAERVASSHVLLWTFADPVHPWAVLESISDVFCLRFNPVKPTIITGGCFNGQVNVWDITKAQDYQDARDRKEPEEPPIYLVKENKGEKKTVEPPFVPFLLMSTMATSHTSIVSDIHWLPKDFEISVDGVANNGETNLIASCSADGLIIFWDITSSKEPELDPSWSDERKWAAYEEQKYMWTPLYRLELKSESRRVGPLKMCRGFQETIYYCSTEFGEVAEVDLNIPTGTPNVAKVTGVHQGPVRAVLKSPFFDDVLFTVGIWTFALWRTNIEKPMYVSRSSDSYLTTGCWSPSRPAVVYVGLVDGTVEIWDLLEATHQPSMIVHASSSQITSMEFWKLKTPQFLAVGDIQGVTHVLEIPRNLRRATYKEKPAFKNFMVRQQAWVVDVEIRAEGRGAEIAKRSAIIADEKAREEQFYKTCTWDEAAEARYLKFEAEIREQFKGSQPNLSSAESSPPNSPQCNSP</sequence>
<evidence type="ECO:0000256" key="3">
    <source>
        <dbReference type="ARBA" id="ARBA00022574"/>
    </source>
</evidence>
<keyword evidence="4" id="KW-0677">Repeat</keyword>
<dbReference type="Gene3D" id="2.130.10.10">
    <property type="entry name" value="YVTN repeat-like/Quinoprotein amine dehydrogenase"/>
    <property type="match status" value="2"/>
</dbReference>
<dbReference type="GO" id="GO:0060294">
    <property type="term" value="P:cilium movement involved in cell motility"/>
    <property type="evidence" value="ECO:0007669"/>
    <property type="project" value="TreeGrafter"/>
</dbReference>
<dbReference type="PANTHER" id="PTHR12442">
    <property type="entry name" value="DYNEIN INTERMEDIATE CHAIN"/>
    <property type="match status" value="1"/>
</dbReference>
<accession>A0A8T0HBB0</accession>
<dbReference type="EMBL" id="CM026427">
    <property type="protein sequence ID" value="KAG0569136.1"/>
    <property type="molecule type" value="Genomic_DNA"/>
</dbReference>
<feature type="compositionally biased region" description="Polar residues" evidence="5">
    <location>
        <begin position="800"/>
        <end position="810"/>
    </location>
</feature>
<evidence type="ECO:0000313" key="6">
    <source>
        <dbReference type="EMBL" id="KAG0569136.1"/>
    </source>
</evidence>
<evidence type="ECO:0000313" key="7">
    <source>
        <dbReference type="Proteomes" id="UP000822688"/>
    </source>
</evidence>
<dbReference type="AlphaFoldDB" id="A0A8T0HBB0"/>
<dbReference type="GO" id="GO:0045504">
    <property type="term" value="F:dynein heavy chain binding"/>
    <property type="evidence" value="ECO:0007669"/>
    <property type="project" value="TreeGrafter"/>
</dbReference>
<dbReference type="GO" id="GO:0036159">
    <property type="term" value="P:inner dynein arm assembly"/>
    <property type="evidence" value="ECO:0007669"/>
    <property type="project" value="TreeGrafter"/>
</dbReference>
<reference evidence="6 7" key="1">
    <citation type="submission" date="2020-06" db="EMBL/GenBank/DDBJ databases">
        <title>WGS assembly of Ceratodon purpureus strain R40.</title>
        <authorList>
            <person name="Carey S.B."/>
            <person name="Jenkins J."/>
            <person name="Shu S."/>
            <person name="Lovell J.T."/>
            <person name="Sreedasyam A."/>
            <person name="Maumus F."/>
            <person name="Tiley G.P."/>
            <person name="Fernandez-Pozo N."/>
            <person name="Barry K."/>
            <person name="Chen C."/>
            <person name="Wang M."/>
            <person name="Lipzen A."/>
            <person name="Daum C."/>
            <person name="Saski C.A."/>
            <person name="Payton A.C."/>
            <person name="Mcbreen J.C."/>
            <person name="Conrad R.E."/>
            <person name="Kollar L.M."/>
            <person name="Olsson S."/>
            <person name="Huttunen S."/>
            <person name="Landis J.B."/>
            <person name="Wickett N.J."/>
            <person name="Johnson M.G."/>
            <person name="Rensing S.A."/>
            <person name="Grimwood J."/>
            <person name="Schmutz J."/>
            <person name="Mcdaniel S.F."/>
        </authorList>
    </citation>
    <scope>NUCLEOTIDE SEQUENCE [LARGE SCALE GENOMIC DNA]</scope>
    <source>
        <strain evidence="6 7">R40</strain>
    </source>
</reference>
<evidence type="ECO:0000256" key="4">
    <source>
        <dbReference type="ARBA" id="ARBA00022737"/>
    </source>
</evidence>
<proteinExistence type="predicted"/>
<dbReference type="Proteomes" id="UP000822688">
    <property type="component" value="Chromosome 6"/>
</dbReference>